<dbReference type="EMBL" id="QXFY01000194">
    <property type="protein sequence ID" value="KAE9352752.1"/>
    <property type="molecule type" value="Genomic_DNA"/>
</dbReference>
<dbReference type="AlphaFoldDB" id="A0A6G0SAJ7"/>
<sequence length="86" mass="9037">MPSCTIFFSLSTCFISSICCREKDPTSLICTTSIAPLGPVAAGESASTNTGSRVVFRTGIAFMQRSSSLVGKTKNGSRTSTGFFIL</sequence>
<feature type="chain" id="PRO_5026088996" description="Secreted protein" evidence="1">
    <location>
        <begin position="21"/>
        <end position="86"/>
    </location>
</feature>
<name>A0A6G0SAJ7_9STRA</name>
<evidence type="ECO:0000313" key="3">
    <source>
        <dbReference type="Proteomes" id="UP000486351"/>
    </source>
</evidence>
<gene>
    <name evidence="2" type="ORF">PF008_g5309</name>
</gene>
<evidence type="ECO:0000256" key="1">
    <source>
        <dbReference type="SAM" id="SignalP"/>
    </source>
</evidence>
<feature type="signal peptide" evidence="1">
    <location>
        <begin position="1"/>
        <end position="20"/>
    </location>
</feature>
<comment type="caution">
    <text evidence="2">The sequence shown here is derived from an EMBL/GenBank/DDBJ whole genome shotgun (WGS) entry which is preliminary data.</text>
</comment>
<keyword evidence="1" id="KW-0732">Signal</keyword>
<evidence type="ECO:0000313" key="2">
    <source>
        <dbReference type="EMBL" id="KAE9352752.1"/>
    </source>
</evidence>
<proteinExistence type="predicted"/>
<evidence type="ECO:0008006" key="4">
    <source>
        <dbReference type="Google" id="ProtNLM"/>
    </source>
</evidence>
<dbReference type="Proteomes" id="UP000486351">
    <property type="component" value="Unassembled WGS sequence"/>
</dbReference>
<accession>A0A6G0SAJ7</accession>
<organism evidence="2 3">
    <name type="scientific">Phytophthora fragariae</name>
    <dbReference type="NCBI Taxonomy" id="53985"/>
    <lineage>
        <taxon>Eukaryota</taxon>
        <taxon>Sar</taxon>
        <taxon>Stramenopiles</taxon>
        <taxon>Oomycota</taxon>
        <taxon>Peronosporomycetes</taxon>
        <taxon>Peronosporales</taxon>
        <taxon>Peronosporaceae</taxon>
        <taxon>Phytophthora</taxon>
    </lineage>
</organism>
<reference evidence="2 3" key="1">
    <citation type="submission" date="2018-09" db="EMBL/GenBank/DDBJ databases">
        <title>Genomic investigation of the strawberry pathogen Phytophthora fragariae indicates pathogenicity is determined by transcriptional variation in three key races.</title>
        <authorList>
            <person name="Adams T.M."/>
            <person name="Armitage A.D."/>
            <person name="Sobczyk M.K."/>
            <person name="Bates H.J."/>
            <person name="Dunwell J.M."/>
            <person name="Nellist C.F."/>
            <person name="Harrison R.J."/>
        </authorList>
    </citation>
    <scope>NUCLEOTIDE SEQUENCE [LARGE SCALE GENOMIC DNA]</scope>
    <source>
        <strain evidence="2 3">NOV-77</strain>
    </source>
</reference>
<protein>
    <recommendedName>
        <fullName evidence="4">Secreted protein</fullName>
    </recommendedName>
</protein>